<dbReference type="InterPro" id="IPR009288">
    <property type="entry name" value="AIG2-like_dom"/>
</dbReference>
<protein>
    <recommendedName>
        <fullName evidence="2">Gamma-glutamylcyclotransferase family protein</fullName>
    </recommendedName>
</protein>
<dbReference type="PANTHER" id="PTHR12510:SF4">
    <property type="entry name" value="GAMMA-GLUTAMYLAMINECYCLOTRANSFERASE"/>
    <property type="match status" value="1"/>
</dbReference>
<evidence type="ECO:0000259" key="3">
    <source>
        <dbReference type="Pfam" id="PF06094"/>
    </source>
</evidence>
<dbReference type="GO" id="GO:0005829">
    <property type="term" value="C:cytosol"/>
    <property type="evidence" value="ECO:0007669"/>
    <property type="project" value="TreeGrafter"/>
</dbReference>
<keyword evidence="5" id="KW-1185">Reference proteome</keyword>
<feature type="non-terminal residue" evidence="4">
    <location>
        <position position="1"/>
    </location>
</feature>
<dbReference type="AlphaFoldDB" id="A0AAV5VHN5"/>
<name>A0AAV5VHN5_9BILA</name>
<comment type="similarity">
    <text evidence="1 2">Belongs to the gamma-glutamylcyclotransferase family.</text>
</comment>
<feature type="domain" description="Gamma-glutamylcyclotransferase AIG2-like" evidence="3">
    <location>
        <begin position="211"/>
        <end position="319"/>
    </location>
</feature>
<feature type="domain" description="Gamma-glutamylcyclotransferase AIG2-like" evidence="3">
    <location>
        <begin position="40"/>
        <end position="148"/>
    </location>
</feature>
<evidence type="ECO:0000313" key="4">
    <source>
        <dbReference type="EMBL" id="GMT17954.1"/>
    </source>
</evidence>
<dbReference type="CDD" id="cd06661">
    <property type="entry name" value="GGCT_like"/>
    <property type="match status" value="2"/>
</dbReference>
<dbReference type="InterPro" id="IPR013024">
    <property type="entry name" value="GGCT-like"/>
</dbReference>
<gene>
    <name evidence="4" type="ORF">PFISCL1PPCAC_9251</name>
</gene>
<sequence length="384" mass="43613">IFVNQRYHSTMIAPYITTLSHFRHLPSITVPPYSMALHYVFVYGTLKSSESNHAVLTGSEGKQRFLGLAETVSAFPLVVGTHLNIPFLLYQRDAGLKVEGEIYEVDDAKLAVLDKLEKHPVFYQRKLEKVVIMHCNEVVEAWVYAIPKWADDFIEKKSSGPIAIYRNGGADIGRPLLNNRARETITPEEGKQLYIDILGHFPDDIPQMIRVFVYGTLKQGEPNHSVMTSTEGWSRFRGAARSVTSFPLVVGTQFNIPFVLDKRGEGNEIHGELYEVDEKKLATLDALEAHPVLYERKLEEFIMEETGVKTEAWIYIIHKWKDDFLTTCSGHIASYSTAGDHGRPYLDRYVREKLMKDEETNLFMEIMGVDPREDGCTIGVGKKP</sequence>
<dbReference type="Pfam" id="PF06094">
    <property type="entry name" value="GGACT"/>
    <property type="match status" value="2"/>
</dbReference>
<dbReference type="Proteomes" id="UP001432322">
    <property type="component" value="Unassembled WGS sequence"/>
</dbReference>
<dbReference type="EMBL" id="BTSY01000003">
    <property type="protein sequence ID" value="GMT17954.1"/>
    <property type="molecule type" value="Genomic_DNA"/>
</dbReference>
<dbReference type="SUPFAM" id="SSF110857">
    <property type="entry name" value="Gamma-glutamyl cyclotransferase-like"/>
    <property type="match status" value="2"/>
</dbReference>
<dbReference type="Gene3D" id="3.10.490.10">
    <property type="entry name" value="Gamma-glutamyl cyclotransferase-like"/>
    <property type="match status" value="2"/>
</dbReference>
<accession>A0AAV5VHN5</accession>
<dbReference type="InterPro" id="IPR039126">
    <property type="entry name" value="GGACT"/>
</dbReference>
<organism evidence="4 5">
    <name type="scientific">Pristionchus fissidentatus</name>
    <dbReference type="NCBI Taxonomy" id="1538716"/>
    <lineage>
        <taxon>Eukaryota</taxon>
        <taxon>Metazoa</taxon>
        <taxon>Ecdysozoa</taxon>
        <taxon>Nematoda</taxon>
        <taxon>Chromadorea</taxon>
        <taxon>Rhabditida</taxon>
        <taxon>Rhabditina</taxon>
        <taxon>Diplogasteromorpha</taxon>
        <taxon>Diplogasteroidea</taxon>
        <taxon>Neodiplogasteridae</taxon>
        <taxon>Pristionchus</taxon>
    </lineage>
</organism>
<dbReference type="GO" id="GO:0061929">
    <property type="term" value="F:gamma-glutamylaminecyclotransferase activity"/>
    <property type="evidence" value="ECO:0007669"/>
    <property type="project" value="InterPro"/>
</dbReference>
<proteinExistence type="inferred from homology"/>
<evidence type="ECO:0000313" key="5">
    <source>
        <dbReference type="Proteomes" id="UP001432322"/>
    </source>
</evidence>
<evidence type="ECO:0000256" key="1">
    <source>
        <dbReference type="ARBA" id="ARBA00008861"/>
    </source>
</evidence>
<dbReference type="InterPro" id="IPR036568">
    <property type="entry name" value="GGCT-like_sf"/>
</dbReference>
<reference evidence="4" key="1">
    <citation type="submission" date="2023-10" db="EMBL/GenBank/DDBJ databases">
        <title>Genome assembly of Pristionchus species.</title>
        <authorList>
            <person name="Yoshida K."/>
            <person name="Sommer R.J."/>
        </authorList>
    </citation>
    <scope>NUCLEOTIDE SEQUENCE</scope>
    <source>
        <strain evidence="4">RS5133</strain>
    </source>
</reference>
<evidence type="ECO:0000256" key="2">
    <source>
        <dbReference type="RuleBase" id="RU367036"/>
    </source>
</evidence>
<dbReference type="PANTHER" id="PTHR12510">
    <property type="entry name" value="TROPONIN C-AKIN-1 PROTEIN"/>
    <property type="match status" value="1"/>
</dbReference>
<comment type="caution">
    <text evidence="4">The sequence shown here is derived from an EMBL/GenBank/DDBJ whole genome shotgun (WGS) entry which is preliminary data.</text>
</comment>